<dbReference type="EMBL" id="GL890956">
    <property type="protein sequence ID" value="EGJ30206.1"/>
    <property type="molecule type" value="Genomic_DNA"/>
</dbReference>
<dbReference type="InterPro" id="IPR011049">
    <property type="entry name" value="Serralysin-like_metalloprot_C"/>
</dbReference>
<evidence type="ECO:0000313" key="1">
    <source>
        <dbReference type="EMBL" id="EGJ30206.1"/>
    </source>
</evidence>
<protein>
    <submittedName>
        <fullName evidence="1">Uncharacterized protein</fullName>
    </submittedName>
</protein>
<gene>
    <name evidence="1" type="ORF">LYNGBM3L_53340</name>
</gene>
<evidence type="ECO:0000313" key="2">
    <source>
        <dbReference type="Proteomes" id="UP000003959"/>
    </source>
</evidence>
<reference evidence="2" key="1">
    <citation type="journal article" date="2011" name="Proc. Natl. Acad. Sci. U.S.A.">
        <title>Genomic insights into the physiology and ecology of the marine filamentous cyanobacterium Lyngbya majuscula.</title>
        <authorList>
            <person name="Jones A.C."/>
            <person name="Monroe E.A."/>
            <person name="Podell S."/>
            <person name="Hess W.R."/>
            <person name="Klages S."/>
            <person name="Esquenazi E."/>
            <person name="Niessen S."/>
            <person name="Hoover H."/>
            <person name="Rothmann M."/>
            <person name="Lasken R.S."/>
            <person name="Yates J.R.III."/>
            <person name="Reinhardt R."/>
            <person name="Kube M."/>
            <person name="Burkart M.D."/>
            <person name="Allen E.E."/>
            <person name="Dorrestein P.C."/>
            <person name="Gerwick W.H."/>
            <person name="Gerwick L."/>
        </authorList>
    </citation>
    <scope>NUCLEOTIDE SEQUENCE [LARGE SCALE GENOMIC DNA]</scope>
    <source>
        <strain evidence="2">3L</strain>
    </source>
</reference>
<accession>F4XYR5</accession>
<dbReference type="HOGENOM" id="CLU_2220173_0_0_3"/>
<organism evidence="1 2">
    <name type="scientific">Moorena producens 3L</name>
    <dbReference type="NCBI Taxonomy" id="489825"/>
    <lineage>
        <taxon>Bacteria</taxon>
        <taxon>Bacillati</taxon>
        <taxon>Cyanobacteriota</taxon>
        <taxon>Cyanophyceae</taxon>
        <taxon>Coleofasciculales</taxon>
        <taxon>Coleofasciculaceae</taxon>
        <taxon>Moorena</taxon>
    </lineage>
</organism>
<dbReference type="Gene3D" id="2.150.10.10">
    <property type="entry name" value="Serralysin-like metalloprotease, C-terminal"/>
    <property type="match status" value="1"/>
</dbReference>
<name>F4XYR5_9CYAN</name>
<dbReference type="AlphaFoldDB" id="F4XYR5"/>
<keyword evidence="2" id="KW-1185">Reference proteome</keyword>
<proteinExistence type="predicted"/>
<dbReference type="Proteomes" id="UP000003959">
    <property type="component" value="Unassembled WGS sequence"/>
</dbReference>
<sequence length="106" mass="11186">MKLKTIRVSIDRIPESYGQVTALPLVVSGQRSVVSGQRSAVSGQWSVVSGQWSAVSGQLILFKSCSRSVGSAESPAKSDRISAEAEAFGPRFANASSRALKLNAEC</sequence>
<dbReference type="RefSeq" id="WP_008188084.1">
    <property type="nucleotide sequence ID" value="NZ_GL890956.1"/>
</dbReference>
<dbReference type="OrthoDB" id="9973199at2"/>